<dbReference type="STRING" id="1635173.WH52_12165"/>
<protein>
    <recommendedName>
        <fullName evidence="3">Carboxypeptidase-like regulatory domain-containing protein</fullName>
    </recommendedName>
</protein>
<keyword evidence="2" id="KW-1185">Reference proteome</keyword>
<dbReference type="EMBL" id="LAPZ01000013">
    <property type="protein sequence ID" value="OSY87212.1"/>
    <property type="molecule type" value="Genomic_DNA"/>
</dbReference>
<dbReference type="InParanoid" id="A0A1Y2P9V5"/>
<evidence type="ECO:0000313" key="1">
    <source>
        <dbReference type="EMBL" id="OSY87212.1"/>
    </source>
</evidence>
<comment type="caution">
    <text evidence="1">The sequence shown here is derived from an EMBL/GenBank/DDBJ whole genome shotgun (WGS) entry which is preliminary data.</text>
</comment>
<dbReference type="AlphaFoldDB" id="A0A1Y2P9V5"/>
<name>A0A1Y2P9V5_9FLAO</name>
<reference evidence="1 2" key="1">
    <citation type="submission" date="2015-03" db="EMBL/GenBank/DDBJ databases">
        <title>Genome sequence of Tenacibaculum sp. S2-2, isolated from intestinal microbiota of sea cucumber, Apostichopus japonicas.</title>
        <authorList>
            <person name="Shao Z."/>
            <person name="Wang L."/>
            <person name="Li X."/>
        </authorList>
    </citation>
    <scope>NUCLEOTIDE SEQUENCE [LARGE SCALE GENOMIC DNA]</scope>
    <source>
        <strain evidence="1 2">S2-2</strain>
    </source>
</reference>
<dbReference type="Proteomes" id="UP000194221">
    <property type="component" value="Unassembled WGS sequence"/>
</dbReference>
<proteinExistence type="predicted"/>
<dbReference type="OrthoDB" id="1223654at2"/>
<gene>
    <name evidence="1" type="ORF">WH52_12165</name>
</gene>
<dbReference type="Pfam" id="PF13715">
    <property type="entry name" value="CarbopepD_reg_2"/>
    <property type="match status" value="1"/>
</dbReference>
<evidence type="ECO:0008006" key="3">
    <source>
        <dbReference type="Google" id="ProtNLM"/>
    </source>
</evidence>
<dbReference type="SUPFAM" id="SSF49464">
    <property type="entry name" value="Carboxypeptidase regulatory domain-like"/>
    <property type="match status" value="1"/>
</dbReference>
<dbReference type="RefSeq" id="WP_086031237.1">
    <property type="nucleotide sequence ID" value="NZ_LAPZ01000013.1"/>
</dbReference>
<evidence type="ECO:0000313" key="2">
    <source>
        <dbReference type="Proteomes" id="UP000194221"/>
    </source>
</evidence>
<dbReference type="InterPro" id="IPR008969">
    <property type="entry name" value="CarboxyPept-like_regulatory"/>
</dbReference>
<accession>A0A1Y2P9V5</accession>
<organism evidence="1 2">
    <name type="scientific">Tenacibaculum holothuriorum</name>
    <dbReference type="NCBI Taxonomy" id="1635173"/>
    <lineage>
        <taxon>Bacteria</taxon>
        <taxon>Pseudomonadati</taxon>
        <taxon>Bacteroidota</taxon>
        <taxon>Flavobacteriia</taxon>
        <taxon>Flavobacteriales</taxon>
        <taxon>Flavobacteriaceae</taxon>
        <taxon>Tenacibaculum</taxon>
    </lineage>
</organism>
<dbReference type="Gene3D" id="2.60.40.1120">
    <property type="entry name" value="Carboxypeptidase-like, regulatory domain"/>
    <property type="match status" value="1"/>
</dbReference>
<sequence length="404" mass="46866">MKKGLVILLLFFSTFSFSQIYIKGKVTSSANEPLEGASVYFNNTTIGSITNSKGEFELKISKGNYTLVVSFLGFKTKQFPINVEETPLNLTIKLQEENDILNEVVIHKTVYDEDWKYNLKRFKQAFLGRTKLASTCKILNEKDLHFNFNRKTNTLTAIAKKTLIIKHNGLGYLITYDLIDFSIQKNRLFFSGYAQYKNLRKKIKSKWKKNRLEAFNGSRMHFLRSLINKNIDKEGFLVNQFKRVPNPDRPSEQKIEISRQLIQLHKGKINFNKQIIEPKTTIDSAIIVLRKASLPKYQDYLYKRNVIYSDMISFEKNKPFLNFQDYLSIIYKNESEENNYLLGLFGKRKKASGVQTSNIILLEGKSQIDNTGILINPNAIFNEGYWAFEAFANMLPLDYQPPKD</sequence>